<sequence length="119" mass="13492">FEQDLMPAQTGHFGLTLIRTSALKRLKKPWFHSIPDENGSWGTGRQDADIFFWNNFKKSGCTMMLAPKVKIGHLQLMCTFPGALEDDLRPVHYHMKDVLKGKLPEGCVPTVNSKHKVID</sequence>
<accession>A0A0F9GT58</accession>
<comment type="caution">
    <text evidence="1">The sequence shown here is derived from an EMBL/GenBank/DDBJ whole genome shotgun (WGS) entry which is preliminary data.</text>
</comment>
<reference evidence="1" key="1">
    <citation type="journal article" date="2015" name="Nature">
        <title>Complex archaea that bridge the gap between prokaryotes and eukaryotes.</title>
        <authorList>
            <person name="Spang A."/>
            <person name="Saw J.H."/>
            <person name="Jorgensen S.L."/>
            <person name="Zaremba-Niedzwiedzka K."/>
            <person name="Martijn J."/>
            <person name="Lind A.E."/>
            <person name="van Eijk R."/>
            <person name="Schleper C."/>
            <person name="Guy L."/>
            <person name="Ettema T.J."/>
        </authorList>
    </citation>
    <scope>NUCLEOTIDE SEQUENCE</scope>
</reference>
<evidence type="ECO:0000313" key="1">
    <source>
        <dbReference type="EMBL" id="KKL72575.1"/>
    </source>
</evidence>
<dbReference type="EMBL" id="LAZR01025231">
    <property type="protein sequence ID" value="KKL72575.1"/>
    <property type="molecule type" value="Genomic_DNA"/>
</dbReference>
<name>A0A0F9GT58_9ZZZZ</name>
<feature type="non-terminal residue" evidence="1">
    <location>
        <position position="1"/>
    </location>
</feature>
<organism evidence="1">
    <name type="scientific">marine sediment metagenome</name>
    <dbReference type="NCBI Taxonomy" id="412755"/>
    <lineage>
        <taxon>unclassified sequences</taxon>
        <taxon>metagenomes</taxon>
        <taxon>ecological metagenomes</taxon>
    </lineage>
</organism>
<dbReference type="AlphaFoldDB" id="A0A0F9GT58"/>
<proteinExistence type="predicted"/>
<protein>
    <submittedName>
        <fullName evidence="1">Uncharacterized protein</fullName>
    </submittedName>
</protein>
<gene>
    <name evidence="1" type="ORF">LCGC14_2083580</name>
</gene>